<evidence type="ECO:0000259" key="1">
    <source>
        <dbReference type="PROSITE" id="PS51688"/>
    </source>
</evidence>
<dbReference type="PROSITE" id="PS51688">
    <property type="entry name" value="ICA"/>
    <property type="match status" value="1"/>
</dbReference>
<comment type="caution">
    <text evidence="2">The sequence shown here is derived from an EMBL/GenBank/DDBJ whole genome shotgun (WGS) entry which is preliminary data.</text>
</comment>
<dbReference type="Proteomes" id="UP000252254">
    <property type="component" value="Unassembled WGS sequence"/>
</dbReference>
<dbReference type="EMBL" id="QNRI01000012">
    <property type="protein sequence ID" value="RBO93212.1"/>
    <property type="molecule type" value="Genomic_DNA"/>
</dbReference>
<dbReference type="RefSeq" id="WP_170126227.1">
    <property type="nucleotide sequence ID" value="NZ_BAABQN010000013.1"/>
</dbReference>
<proteinExistence type="predicted"/>
<accession>A0A366DSZ5</accession>
<dbReference type="InterPro" id="IPR029432">
    <property type="entry name" value="Gp28/Gp37-like_dom"/>
</dbReference>
<dbReference type="AlphaFoldDB" id="A0A366DSZ5"/>
<gene>
    <name evidence="2" type="ORF">DES48_11213</name>
</gene>
<sequence>MQNPIRIYNQFLDFQMETDNYISLQFPINFYGIGQFELHINRYAHGADAFEKGNIIVINKRKDKAGMILAKEIALDQSGKATENWKITGYTLNGLLSRRITVPPVDTAYDRKSGNAETVMKHYVNNHFIFPADGKRRMPQLEIAPNNNRGDHVDWESRLKVVSDELESIGKQAGLGWIVYADTKNKKFIFDVMDAIDATKTNNQGHTPVTFSPDFGTVESQNFTDSNTDYKSTAYVGGQGEGVERKIIEVGDEVRGLERIETFVDARDVGNDEDATEADIENELNKRGEKQLSENSRKLYFEAQILTPVTDQINRIPNGKPIVKTPYEYEKDFGIGYVVTVLNKSWGVTMDAQITEMMEIHETSGFRLEATFGEAQPTIIDKINKKFNEITGVGKQEAPAKFAKIQANQAEQNAKNYTDNNAVDKATYNDQVDSILNDLADKAGLDYVNGQLVSKADKADTYTISEVDNALDSKVSITQYTTDQDGIVTRLDDAESSISQNANAITSKVEQTIFDSLEGRVDSAESTISQQADQIQTKIDDGEARSIFIQEADSFTFDANQVNFDGAVFGQDATFSGAVVGATIESNTLVDNRSHNARFNGEEFRFVKFKSGVTNPDTENIDFSQVQSLSRIFNDGVAFADDTETLGIGLDGLYHTGQLDINAQDVVIGSMSGMSYIINDTEVWGDLAVDNNIQTDTLNVEDNAVFNTADYQGNTIFRSTSDHQGGAIFRSKVQVRGELNSSAVYNKTTSSSSNVHVDGNYTIRRVTSAKKYKEEIEIAEVDYNAILNLHPKSWFDKAEVQENNNTTDGLDRHYGLIAEDVEAVGLHQYVTYNDNEVEGIEYDRLWTTLIPVVREMKDEINYLSMENQVLKQKVAYLEEEL</sequence>
<organism evidence="2 3">
    <name type="scientific">Paraliobacillus ryukyuensis</name>
    <dbReference type="NCBI Taxonomy" id="200904"/>
    <lineage>
        <taxon>Bacteria</taxon>
        <taxon>Bacillati</taxon>
        <taxon>Bacillota</taxon>
        <taxon>Bacilli</taxon>
        <taxon>Bacillales</taxon>
        <taxon>Bacillaceae</taxon>
        <taxon>Paraliobacillus</taxon>
    </lineage>
</organism>
<evidence type="ECO:0000313" key="2">
    <source>
        <dbReference type="EMBL" id="RBO93212.1"/>
    </source>
</evidence>
<evidence type="ECO:0000313" key="3">
    <source>
        <dbReference type="Proteomes" id="UP000252254"/>
    </source>
</evidence>
<keyword evidence="3" id="KW-1185">Reference proteome</keyword>
<dbReference type="InterPro" id="IPR030392">
    <property type="entry name" value="S74_ICA"/>
</dbReference>
<protein>
    <submittedName>
        <fullName evidence="2">Endosialidase-like protein</fullName>
    </submittedName>
</protein>
<feature type="domain" description="Peptidase S74" evidence="1">
    <location>
        <begin position="768"/>
        <end position="867"/>
    </location>
</feature>
<dbReference type="Pfam" id="PF14594">
    <property type="entry name" value="Sipho_Gp37"/>
    <property type="match status" value="1"/>
</dbReference>
<reference evidence="2 3" key="1">
    <citation type="submission" date="2018-06" db="EMBL/GenBank/DDBJ databases">
        <title>Genomic Encyclopedia of Type Strains, Phase IV (KMG-IV): sequencing the most valuable type-strain genomes for metagenomic binning, comparative biology and taxonomic classification.</title>
        <authorList>
            <person name="Goeker M."/>
        </authorList>
    </citation>
    <scope>NUCLEOTIDE SEQUENCE [LARGE SCALE GENOMIC DNA]</scope>
    <source>
        <strain evidence="2 3">DSM 15140</strain>
    </source>
</reference>
<name>A0A366DSZ5_9BACI</name>